<gene>
    <name evidence="3" type="ORF">JO379_000410</name>
</gene>
<proteinExistence type="predicted"/>
<evidence type="ECO:0000313" key="3">
    <source>
        <dbReference type="EMBL" id="MBP2400941.1"/>
    </source>
</evidence>
<dbReference type="GeneID" id="91567296"/>
<organism evidence="3 4">
    <name type="scientific">Streptomyces syringium</name>
    <dbReference type="NCBI Taxonomy" id="76729"/>
    <lineage>
        <taxon>Bacteria</taxon>
        <taxon>Bacillati</taxon>
        <taxon>Actinomycetota</taxon>
        <taxon>Actinomycetes</taxon>
        <taxon>Kitasatosporales</taxon>
        <taxon>Streptomycetaceae</taxon>
        <taxon>Streptomyces</taxon>
    </lineage>
</organism>
<dbReference type="InterPro" id="IPR011044">
    <property type="entry name" value="Quino_amine_DH_bsu"/>
</dbReference>
<dbReference type="SUPFAM" id="SSF50494">
    <property type="entry name" value="Trypsin-like serine proteases"/>
    <property type="match status" value="1"/>
</dbReference>
<comment type="caution">
    <text evidence="3">The sequence shown here is derived from an EMBL/GenBank/DDBJ whole genome shotgun (WGS) entry which is preliminary data.</text>
</comment>
<evidence type="ECO:0000259" key="2">
    <source>
        <dbReference type="Pfam" id="PF20703"/>
    </source>
</evidence>
<accession>A0ABS4XWQ3</accession>
<dbReference type="SUPFAM" id="SSF52540">
    <property type="entry name" value="P-loop containing nucleoside triphosphate hydrolases"/>
    <property type="match status" value="1"/>
</dbReference>
<dbReference type="SUPFAM" id="SSF82171">
    <property type="entry name" value="DPP6 N-terminal domain-like"/>
    <property type="match status" value="1"/>
</dbReference>
<dbReference type="Pfam" id="PF20703">
    <property type="entry name" value="nSTAND1"/>
    <property type="match status" value="1"/>
</dbReference>
<feature type="region of interest" description="Disordered" evidence="1">
    <location>
        <begin position="1196"/>
        <end position="1216"/>
    </location>
</feature>
<dbReference type="Gene3D" id="2.130.10.10">
    <property type="entry name" value="YVTN repeat-like/Quinoprotein amine dehydrogenase"/>
    <property type="match status" value="1"/>
</dbReference>
<dbReference type="SUPFAM" id="SSF50969">
    <property type="entry name" value="YVTN repeat-like/Quinoprotein amine dehydrogenase"/>
    <property type="match status" value="1"/>
</dbReference>
<feature type="domain" description="Novel STAND NTPase 1" evidence="2">
    <location>
        <begin position="214"/>
        <end position="611"/>
    </location>
</feature>
<dbReference type="EMBL" id="JAGIOH010000001">
    <property type="protein sequence ID" value="MBP2400941.1"/>
    <property type="molecule type" value="Genomic_DNA"/>
</dbReference>
<feature type="region of interest" description="Disordered" evidence="1">
    <location>
        <begin position="1388"/>
        <end position="1412"/>
    </location>
</feature>
<dbReference type="InterPro" id="IPR049052">
    <property type="entry name" value="nSTAND1"/>
</dbReference>
<protein>
    <recommendedName>
        <fullName evidence="2">Novel STAND NTPase 1 domain-containing protein</fullName>
    </recommendedName>
</protein>
<dbReference type="RefSeq" id="WP_209513479.1">
    <property type="nucleotide sequence ID" value="NZ_JAGIOH010000001.1"/>
</dbReference>
<name>A0ABS4XWQ3_9ACTN</name>
<dbReference type="PANTHER" id="PTHR19879">
    <property type="entry name" value="TRANSCRIPTION INITIATION FACTOR TFIID"/>
    <property type="match status" value="1"/>
</dbReference>
<evidence type="ECO:0000313" key="4">
    <source>
        <dbReference type="Proteomes" id="UP001519291"/>
    </source>
</evidence>
<keyword evidence="4" id="KW-1185">Reference proteome</keyword>
<feature type="compositionally biased region" description="Basic and acidic residues" evidence="1">
    <location>
        <begin position="1389"/>
        <end position="1401"/>
    </location>
</feature>
<dbReference type="InterPro" id="IPR009003">
    <property type="entry name" value="Peptidase_S1_PA"/>
</dbReference>
<evidence type="ECO:0000256" key="1">
    <source>
        <dbReference type="SAM" id="MobiDB-lite"/>
    </source>
</evidence>
<dbReference type="Proteomes" id="UP001519291">
    <property type="component" value="Unassembled WGS sequence"/>
</dbReference>
<reference evidence="3 4" key="1">
    <citation type="submission" date="2021-03" db="EMBL/GenBank/DDBJ databases">
        <title>Sequencing the genomes of 1000 actinobacteria strains.</title>
        <authorList>
            <person name="Klenk H.-P."/>
        </authorList>
    </citation>
    <scope>NUCLEOTIDE SEQUENCE [LARGE SCALE GENOMIC DNA]</scope>
    <source>
        <strain evidence="3 4">DSM 41480</strain>
    </source>
</reference>
<dbReference type="InterPro" id="IPR027417">
    <property type="entry name" value="P-loop_NTPase"/>
</dbReference>
<sequence>MREQSGSAIERAIAVVDAGGSSSGLAFLVGPREVITCAHVLEAAVHPHPASWIGHRLTLVFPLVAPDEPVLAEVVTWHPVADDESGDVAGLRVLGPLPASVRAVRLSPVTEVWDHPYLTFGLPEGRPMGVWSRGRLLARLAGGWLQLEDTRTAGFPVARGFSGAPVHDLRLEAVVGMVVAVETRAERRTGYALPTSALLDAWPDLRSAVDPPSPYRGLEAFRPEDAAVFHGRERDVERLHALTRSHRVVPVVGGSGSGKTSLLHAGLVPRLARSDTPWAVLRPRAGTTLGAALARSLAGLTAPPSPGGPPPGHERVRSLEEDIARGGLPGIVVGAAESHHRELVLIIDQFEELVIASTEEDDRVLEQLLSLAFGGPSARPAVLRLVVALRSDFFDAALRHPLLSRMVTENPLLLHRLSADDLRRVIEQPIERWWGIGFEAGLVSRILDEVGPSVEPLPLVQFTLSLLWEQRSAGLMTHRVYEDFGGVTGALAHYAERVWRDGLEPAGQEDARWLFTQLVRPDASGRHTGRAVALDDLTPRRQSVVDRLSTARLLVADKDPQGRWTASLVHDALIGAWPRLAGWVAEDRTFRVWQEELRGHIALWERGGRERGGLLTRRSLQAALRWLDERKPDLTEPERSYILAGRSARRRHALLRTGGAALAVCLVLALVAAVVVVDVRSRQAADARRTSASKQLAARAKDAATAPDAAGVAAVAAYRTEATGEAWESLLLQFFRTRHHRALLPSPDGEEMAYTTGSLGRLVAARTSEGRVLVWRPGSGERARVLVDGRARAVAVSRDESHLATAVPGGEVALWDARTHRRVRSLPVPPAREGAGRSVVSLAFDASGQRLVGMAAGGLGAVLWDLRRADGAPALIGPDAVGQERFSRVWPGTEGRVLTEGRATATRAAGAGTNEVTVWSGRPPRPVHSTALTPADDGSGRVVSSSGEQALACEFADNVGTWQLTDLVSGRHRIPGYASELAPCSLEETHLIQLGDGSHAAVLGTEASVSVRPAPAPLADGRDDTYEKVAEYGLMSARDRLPLPLGGPRNGMVVTTTANSLVALGGDDRLVPVGMDGAASSLVLRDDGRYAALVDKESRLRLYDLGTGRQVADASAPHKAPLAFVGKFLAQSRSDGIVLRSLPSLREVRLIAQHRSADERGRPEAIGADSAGRLLVWRDGVLTRWGVDSGRSIGRPLPVPASGPAARPGAGGARPEAELVPRPGTGQVALVVHGIADVVVRDLDRRERTRTLSTASGTTAEGAVFSPDGDRLALIDSHGQTAVHRFADGGTTGLLSGTDNSDRLIGFSSGYLAAFDRRARLRALGPDGHLVQADLVGPELRQTATNLRMAVTRSGETLLIASGKQIRSVPFSPQRWIRHLCALVGREPTATERRSFPKGSDEDTLCPAPDQR</sequence>
<dbReference type="PANTHER" id="PTHR19879:SF9">
    <property type="entry name" value="TRANSCRIPTION INITIATION FACTOR TFIID SUBUNIT 5"/>
    <property type="match status" value="1"/>
</dbReference>
<dbReference type="InterPro" id="IPR015943">
    <property type="entry name" value="WD40/YVTN_repeat-like_dom_sf"/>
</dbReference>